<dbReference type="PROSITE" id="PS00116">
    <property type="entry name" value="DNA_POLYMERASE_B"/>
    <property type="match status" value="1"/>
</dbReference>
<evidence type="ECO:0000256" key="8">
    <source>
        <dbReference type="ARBA" id="ARBA00023128"/>
    </source>
</evidence>
<dbReference type="GO" id="GO:0006261">
    <property type="term" value="P:DNA-templated DNA replication"/>
    <property type="evidence" value="ECO:0007669"/>
    <property type="project" value="TreeGrafter"/>
</dbReference>
<keyword evidence="4" id="KW-0808">Transferase</keyword>
<comment type="catalytic activity">
    <reaction evidence="9">
        <text>DNA(n) + a 2'-deoxyribonucleoside 5'-triphosphate = DNA(n+1) + diphosphate</text>
        <dbReference type="Rhea" id="RHEA:22508"/>
        <dbReference type="Rhea" id="RHEA-COMP:17339"/>
        <dbReference type="Rhea" id="RHEA-COMP:17340"/>
        <dbReference type="ChEBI" id="CHEBI:33019"/>
        <dbReference type="ChEBI" id="CHEBI:61560"/>
        <dbReference type="ChEBI" id="CHEBI:173112"/>
        <dbReference type="EC" id="2.7.7.7"/>
    </reaction>
</comment>
<dbReference type="Proteomes" id="UP001152130">
    <property type="component" value="Unassembled WGS sequence"/>
</dbReference>
<keyword evidence="8" id="KW-0496">Mitochondrion</keyword>
<protein>
    <recommendedName>
        <fullName evidence="3">DNA-directed DNA polymerase</fullName>
        <ecNumber evidence="3">2.7.7.7</ecNumber>
    </recommendedName>
</protein>
<evidence type="ECO:0000256" key="2">
    <source>
        <dbReference type="ARBA" id="ARBA00005755"/>
    </source>
</evidence>
<dbReference type="InterPro" id="IPR006134">
    <property type="entry name" value="DNA-dir_DNA_pol_B_multi_dom"/>
</dbReference>
<dbReference type="InterPro" id="IPR043502">
    <property type="entry name" value="DNA/RNA_pol_sf"/>
</dbReference>
<dbReference type="InterPro" id="IPR012337">
    <property type="entry name" value="RNaseH-like_sf"/>
</dbReference>
<evidence type="ECO:0000313" key="11">
    <source>
        <dbReference type="EMBL" id="KAJ4002534.1"/>
    </source>
</evidence>
<evidence type="ECO:0000313" key="12">
    <source>
        <dbReference type="Proteomes" id="UP001152130"/>
    </source>
</evidence>
<evidence type="ECO:0000259" key="10">
    <source>
        <dbReference type="Pfam" id="PF00136"/>
    </source>
</evidence>
<keyword evidence="12" id="KW-1185">Reference proteome</keyword>
<dbReference type="InterPro" id="IPR017964">
    <property type="entry name" value="DNA-dir_DNA_pol_B_CS"/>
</dbReference>
<dbReference type="AlphaFoldDB" id="A0A9W8PE77"/>
<feature type="domain" description="DNA-directed DNA polymerase family B multifunctional" evidence="10">
    <location>
        <begin position="130"/>
        <end position="364"/>
    </location>
</feature>
<dbReference type="Gene3D" id="3.30.420.10">
    <property type="entry name" value="Ribonuclease H-like superfamily/Ribonuclease H"/>
    <property type="match status" value="1"/>
</dbReference>
<dbReference type="InterPro" id="IPR050240">
    <property type="entry name" value="DNA_pol_type-B"/>
</dbReference>
<organism evidence="11 12">
    <name type="scientific">Fusarium irregulare</name>
    <dbReference type="NCBI Taxonomy" id="2494466"/>
    <lineage>
        <taxon>Eukaryota</taxon>
        <taxon>Fungi</taxon>
        <taxon>Dikarya</taxon>
        <taxon>Ascomycota</taxon>
        <taxon>Pezizomycotina</taxon>
        <taxon>Sordariomycetes</taxon>
        <taxon>Hypocreomycetidae</taxon>
        <taxon>Hypocreales</taxon>
        <taxon>Nectriaceae</taxon>
        <taxon>Fusarium</taxon>
        <taxon>Fusarium incarnatum-equiseti species complex</taxon>
    </lineage>
</organism>
<keyword evidence="5" id="KW-0548">Nucleotidyltransferase</keyword>
<keyword evidence="6" id="KW-0239">DNA-directed DNA polymerase</keyword>
<dbReference type="Pfam" id="PF00136">
    <property type="entry name" value="DNA_pol_B"/>
    <property type="match status" value="1"/>
</dbReference>
<dbReference type="EC" id="2.7.7.7" evidence="3"/>
<comment type="similarity">
    <text evidence="2">Belongs to the DNA polymerase type-B family.</text>
</comment>
<evidence type="ECO:0000256" key="6">
    <source>
        <dbReference type="ARBA" id="ARBA00022932"/>
    </source>
</evidence>
<sequence length="370" mass="41985">MDIPGVYNVDPMIYMQRSPPLMKKYNKDFSLYGVAKELGVTGKTEMPDLYSNQKPLEILEYNMNDALIPVEIWIKTGLIREIPSLALTSCCHVYDCCRYMTSVTARCPLSAEAMAVGMKIDWSECEPVLEYKGGKVLEPVKGVHKNVVVCDFASMYPTIMIDANISPETLDVLEADEHTYGDVWYDDIYIYVRAESSVARFPREGDNMIRRLLLKYVRLRTMHKRDNPTYAGTLKVVANSIYGSTGYVNSPMYSPLCAIATTAIGRWCLDLACKTFEDYGMKIVYGDTDSCMARGTYVTQSAHNGDTVAHAKYILARLKERLDDTPFSGMRMELEEFRERMILLDKKKYCYISENGSIEYKGMSICALEV</sequence>
<gene>
    <name evidence="11" type="ORF">NW766_012859</name>
</gene>
<comment type="caution">
    <text evidence="11">The sequence shown here is derived from an EMBL/GenBank/DDBJ whole genome shotgun (WGS) entry which is preliminary data.</text>
</comment>
<accession>A0A9W8PE77</accession>
<dbReference type="GO" id="GO:0005739">
    <property type="term" value="C:mitochondrion"/>
    <property type="evidence" value="ECO:0007669"/>
    <property type="project" value="UniProtKB-SubCell"/>
</dbReference>
<evidence type="ECO:0000256" key="4">
    <source>
        <dbReference type="ARBA" id="ARBA00022679"/>
    </source>
</evidence>
<dbReference type="GO" id="GO:0000166">
    <property type="term" value="F:nucleotide binding"/>
    <property type="evidence" value="ECO:0007669"/>
    <property type="project" value="InterPro"/>
</dbReference>
<dbReference type="PANTHER" id="PTHR10322:SF23">
    <property type="entry name" value="DNA POLYMERASE DELTA CATALYTIC SUBUNIT"/>
    <property type="match status" value="1"/>
</dbReference>
<reference evidence="11" key="1">
    <citation type="submission" date="2022-10" db="EMBL/GenBank/DDBJ databases">
        <title>Fusarium specimens isolated from Avocado Roots.</title>
        <authorList>
            <person name="Stajich J."/>
            <person name="Roper C."/>
            <person name="Heimlech-Rivalta G."/>
        </authorList>
    </citation>
    <scope>NUCLEOTIDE SEQUENCE</scope>
    <source>
        <strain evidence="11">CF00143</strain>
    </source>
</reference>
<dbReference type="PANTHER" id="PTHR10322">
    <property type="entry name" value="DNA POLYMERASE CATALYTIC SUBUNIT"/>
    <property type="match status" value="1"/>
</dbReference>
<keyword evidence="7" id="KW-0238">DNA-binding</keyword>
<evidence type="ECO:0000256" key="3">
    <source>
        <dbReference type="ARBA" id="ARBA00012417"/>
    </source>
</evidence>
<dbReference type="Gene3D" id="3.90.1600.10">
    <property type="entry name" value="Palm domain of DNA polymerase"/>
    <property type="match status" value="1"/>
</dbReference>
<evidence type="ECO:0000256" key="5">
    <source>
        <dbReference type="ARBA" id="ARBA00022695"/>
    </source>
</evidence>
<dbReference type="GO" id="GO:0003677">
    <property type="term" value="F:DNA binding"/>
    <property type="evidence" value="ECO:0007669"/>
    <property type="project" value="UniProtKB-KW"/>
</dbReference>
<evidence type="ECO:0000256" key="7">
    <source>
        <dbReference type="ARBA" id="ARBA00023125"/>
    </source>
</evidence>
<evidence type="ECO:0000256" key="9">
    <source>
        <dbReference type="ARBA" id="ARBA00049244"/>
    </source>
</evidence>
<evidence type="ECO:0000256" key="1">
    <source>
        <dbReference type="ARBA" id="ARBA00004173"/>
    </source>
</evidence>
<dbReference type="EMBL" id="JAPDHF010000033">
    <property type="protein sequence ID" value="KAJ4002534.1"/>
    <property type="molecule type" value="Genomic_DNA"/>
</dbReference>
<dbReference type="GO" id="GO:0003887">
    <property type="term" value="F:DNA-directed DNA polymerase activity"/>
    <property type="evidence" value="ECO:0007669"/>
    <property type="project" value="UniProtKB-KW"/>
</dbReference>
<dbReference type="SUPFAM" id="SSF56672">
    <property type="entry name" value="DNA/RNA polymerases"/>
    <property type="match status" value="1"/>
</dbReference>
<proteinExistence type="inferred from homology"/>
<dbReference type="PRINTS" id="PR00106">
    <property type="entry name" value="DNAPOLB"/>
</dbReference>
<comment type="subcellular location">
    <subcellularLocation>
        <location evidence="1">Mitochondrion</location>
    </subcellularLocation>
</comment>
<dbReference type="InterPro" id="IPR036397">
    <property type="entry name" value="RNaseH_sf"/>
</dbReference>
<dbReference type="InterPro" id="IPR006172">
    <property type="entry name" value="DNA-dir_DNA_pol_B"/>
</dbReference>
<dbReference type="SUPFAM" id="SSF53098">
    <property type="entry name" value="Ribonuclease H-like"/>
    <property type="match status" value="1"/>
</dbReference>
<dbReference type="InterPro" id="IPR023211">
    <property type="entry name" value="DNA_pol_palm_dom_sf"/>
</dbReference>
<name>A0A9W8PE77_9HYPO</name>